<dbReference type="Pfam" id="PF01814">
    <property type="entry name" value="Hemerythrin"/>
    <property type="match status" value="1"/>
</dbReference>
<dbReference type="Gene3D" id="1.20.120.520">
    <property type="entry name" value="nmb1532 protein domain like"/>
    <property type="match status" value="1"/>
</dbReference>
<evidence type="ECO:0000259" key="1">
    <source>
        <dbReference type="Pfam" id="PF01814"/>
    </source>
</evidence>
<gene>
    <name evidence="2" type="ORF">J2Z34_002465</name>
</gene>
<evidence type="ECO:0000313" key="3">
    <source>
        <dbReference type="Proteomes" id="UP001519271"/>
    </source>
</evidence>
<accession>A0ABS4G686</accession>
<evidence type="ECO:0000313" key="2">
    <source>
        <dbReference type="EMBL" id="MBP1919967.1"/>
    </source>
</evidence>
<dbReference type="PANTHER" id="PTHR39966">
    <property type="entry name" value="BLL2471 PROTEIN-RELATED"/>
    <property type="match status" value="1"/>
</dbReference>
<name>A0ABS4G686_9CLOT</name>
<dbReference type="Proteomes" id="UP001519271">
    <property type="component" value="Unassembled WGS sequence"/>
</dbReference>
<organism evidence="2 3">
    <name type="scientific">Youngiibacter multivorans</name>
    <dbReference type="NCBI Taxonomy" id="937251"/>
    <lineage>
        <taxon>Bacteria</taxon>
        <taxon>Bacillati</taxon>
        <taxon>Bacillota</taxon>
        <taxon>Clostridia</taxon>
        <taxon>Eubacteriales</taxon>
        <taxon>Clostridiaceae</taxon>
        <taxon>Youngiibacter</taxon>
    </lineage>
</organism>
<dbReference type="PANTHER" id="PTHR39966:SF1">
    <property type="entry name" value="HEMERYTHRIN-LIKE DOMAIN-CONTAINING PROTEIN"/>
    <property type="match status" value="1"/>
</dbReference>
<dbReference type="RefSeq" id="WP_209460152.1">
    <property type="nucleotide sequence ID" value="NZ_JAGGKC010000022.1"/>
</dbReference>
<reference evidence="2 3" key="1">
    <citation type="submission" date="2021-03" db="EMBL/GenBank/DDBJ databases">
        <title>Genomic Encyclopedia of Type Strains, Phase IV (KMG-IV): sequencing the most valuable type-strain genomes for metagenomic binning, comparative biology and taxonomic classification.</title>
        <authorList>
            <person name="Goeker M."/>
        </authorList>
    </citation>
    <scope>NUCLEOTIDE SEQUENCE [LARGE SCALE GENOMIC DNA]</scope>
    <source>
        <strain evidence="2 3">DSM 6139</strain>
    </source>
</reference>
<sequence>MVASMDLRNEHDGILHGLRILDEISVTLQSGLKTDKKDIEDLVWFFGMFTEKCHHGKEEGFYFPAIRSHSGGSAEITDELLKEHAEGKSILARMKKHSGSPEFFKIAEEYSVLLRKHIRKENEELFPMGDALIPKEEQASLLEAFGKFEDEVMGEGTHEKLHLLLKELERKYVHRNIHIL</sequence>
<proteinExistence type="predicted"/>
<keyword evidence="3" id="KW-1185">Reference proteome</keyword>
<feature type="domain" description="Hemerythrin-like" evidence="1">
    <location>
        <begin position="7"/>
        <end position="128"/>
    </location>
</feature>
<dbReference type="EMBL" id="JAGGKC010000022">
    <property type="protein sequence ID" value="MBP1919967.1"/>
    <property type="molecule type" value="Genomic_DNA"/>
</dbReference>
<dbReference type="InterPro" id="IPR012312">
    <property type="entry name" value="Hemerythrin-like"/>
</dbReference>
<comment type="caution">
    <text evidence="2">The sequence shown here is derived from an EMBL/GenBank/DDBJ whole genome shotgun (WGS) entry which is preliminary data.</text>
</comment>
<protein>
    <submittedName>
        <fullName evidence="2">Hemerythrin-like domain-containing protein</fullName>
    </submittedName>
</protein>